<evidence type="ECO:0000259" key="1">
    <source>
        <dbReference type="Pfam" id="PF10881"/>
    </source>
</evidence>
<dbReference type="InterPro" id="IPR024402">
    <property type="entry name" value="DUF2726"/>
</dbReference>
<sequence length="202" mass="22264">MEWVLVLLVGLILTIALVASHFIDTNNPYPFKKKTQLFTNVERGFLALLDKAVGNDYRIVNRVRLQDIIETKESVKGRAKRSAMIKASSKVIDYVLCDPQTYRIIAAVDLVNQSNGGHKSKQDWFVTGALEAAGIPHIRIKVKAGYKVDEIRNGILYKIGKKERAFPPEPIFKGNIPRRPVGALSAGQVKAQLGGLGIAKAS</sequence>
<evidence type="ECO:0000313" key="3">
    <source>
        <dbReference type="Proteomes" id="UP000439994"/>
    </source>
</evidence>
<keyword evidence="3" id="KW-1185">Reference proteome</keyword>
<evidence type="ECO:0000313" key="2">
    <source>
        <dbReference type="EMBL" id="MUH72925.1"/>
    </source>
</evidence>
<dbReference type="OrthoDB" id="5600508at2"/>
<name>A0A6N8F8L2_9GAMM</name>
<proteinExistence type="predicted"/>
<accession>A0A6N8F8L2</accession>
<dbReference type="AlphaFoldDB" id="A0A6N8F8L2"/>
<protein>
    <submittedName>
        <fullName evidence="2">DUF2726 domain-containing protein</fullName>
    </submittedName>
</protein>
<dbReference type="Pfam" id="PF10881">
    <property type="entry name" value="DUF2726"/>
    <property type="match status" value="1"/>
</dbReference>
<dbReference type="RefSeq" id="WP_155696129.1">
    <property type="nucleotide sequence ID" value="NZ_BAAAFQ010000007.1"/>
</dbReference>
<organism evidence="2 3">
    <name type="scientific">Psychrosphaera haliotis</name>
    <dbReference type="NCBI Taxonomy" id="555083"/>
    <lineage>
        <taxon>Bacteria</taxon>
        <taxon>Pseudomonadati</taxon>
        <taxon>Pseudomonadota</taxon>
        <taxon>Gammaproteobacteria</taxon>
        <taxon>Alteromonadales</taxon>
        <taxon>Pseudoalteromonadaceae</taxon>
        <taxon>Psychrosphaera</taxon>
    </lineage>
</organism>
<comment type="caution">
    <text evidence="2">The sequence shown here is derived from an EMBL/GenBank/DDBJ whole genome shotgun (WGS) entry which is preliminary data.</text>
</comment>
<reference evidence="2 3" key="1">
    <citation type="submission" date="2019-11" db="EMBL/GenBank/DDBJ databases">
        <title>P. haliotis isolates from Z. marina roots.</title>
        <authorList>
            <person name="Cohen M."/>
            <person name="Jospin G."/>
            <person name="Eisen J.A."/>
            <person name="Coil D.A."/>
        </authorList>
    </citation>
    <scope>NUCLEOTIDE SEQUENCE [LARGE SCALE GENOMIC DNA]</scope>
    <source>
        <strain evidence="2 3">UCD-MCMsp1aY</strain>
    </source>
</reference>
<feature type="domain" description="DUF2726" evidence="1">
    <location>
        <begin position="35"/>
        <end position="155"/>
    </location>
</feature>
<dbReference type="EMBL" id="WOCD01000005">
    <property type="protein sequence ID" value="MUH72925.1"/>
    <property type="molecule type" value="Genomic_DNA"/>
</dbReference>
<gene>
    <name evidence="2" type="ORF">GNP35_10790</name>
</gene>
<dbReference type="Proteomes" id="UP000439994">
    <property type="component" value="Unassembled WGS sequence"/>
</dbReference>